<accession>A0A6C0L2H3</accession>
<dbReference type="Gene3D" id="3.90.70.10">
    <property type="entry name" value="Cysteine proteinases"/>
    <property type="match status" value="1"/>
</dbReference>
<dbReference type="GO" id="GO:0006508">
    <property type="term" value="P:proteolysis"/>
    <property type="evidence" value="ECO:0007669"/>
    <property type="project" value="InterPro"/>
</dbReference>
<evidence type="ECO:0000256" key="1">
    <source>
        <dbReference type="ARBA" id="ARBA00008455"/>
    </source>
</evidence>
<dbReference type="Pfam" id="PF00112">
    <property type="entry name" value="Peptidase_C1"/>
    <property type="match status" value="1"/>
</dbReference>
<dbReference type="InterPro" id="IPR025661">
    <property type="entry name" value="Pept_asp_AS"/>
</dbReference>
<dbReference type="InterPro" id="IPR013128">
    <property type="entry name" value="Peptidase_C1A"/>
</dbReference>
<proteinExistence type="inferred from homology"/>
<keyword evidence="2" id="KW-1015">Disulfide bond</keyword>
<comment type="similarity">
    <text evidence="1">Belongs to the peptidase C1 family.</text>
</comment>
<evidence type="ECO:0000313" key="4">
    <source>
        <dbReference type="EMBL" id="QHU22688.1"/>
    </source>
</evidence>
<dbReference type="InterPro" id="IPR000169">
    <property type="entry name" value="Pept_cys_AS"/>
</dbReference>
<dbReference type="PRINTS" id="PR00705">
    <property type="entry name" value="PAPAIN"/>
</dbReference>
<dbReference type="InterPro" id="IPR038765">
    <property type="entry name" value="Papain-like_cys_pep_sf"/>
</dbReference>
<dbReference type="GO" id="GO:0008234">
    <property type="term" value="F:cysteine-type peptidase activity"/>
    <property type="evidence" value="ECO:0007669"/>
    <property type="project" value="InterPro"/>
</dbReference>
<organism evidence="4">
    <name type="scientific">viral metagenome</name>
    <dbReference type="NCBI Taxonomy" id="1070528"/>
    <lineage>
        <taxon>unclassified sequences</taxon>
        <taxon>metagenomes</taxon>
        <taxon>organismal metagenomes</taxon>
    </lineage>
</organism>
<dbReference type="PROSITE" id="PS00639">
    <property type="entry name" value="THIOL_PROTEASE_HIS"/>
    <property type="match status" value="1"/>
</dbReference>
<dbReference type="CDD" id="cd02248">
    <property type="entry name" value="Peptidase_C1A"/>
    <property type="match status" value="1"/>
</dbReference>
<dbReference type="SMART" id="SM00645">
    <property type="entry name" value="Pept_C1"/>
    <property type="match status" value="1"/>
</dbReference>
<name>A0A6C0L2H3_9ZZZZ</name>
<dbReference type="InterPro" id="IPR000668">
    <property type="entry name" value="Peptidase_C1A_C"/>
</dbReference>
<dbReference type="PROSITE" id="PS00139">
    <property type="entry name" value="THIOL_PROTEASE_CYS"/>
    <property type="match status" value="1"/>
</dbReference>
<protein>
    <recommendedName>
        <fullName evidence="3">Peptidase C1A papain C-terminal domain-containing protein</fullName>
    </recommendedName>
</protein>
<dbReference type="PANTHER" id="PTHR12411">
    <property type="entry name" value="CYSTEINE PROTEASE FAMILY C1-RELATED"/>
    <property type="match status" value="1"/>
</dbReference>
<dbReference type="SUPFAM" id="SSF54001">
    <property type="entry name" value="Cysteine proteinases"/>
    <property type="match status" value="1"/>
</dbReference>
<dbReference type="EMBL" id="MN741017">
    <property type="protein sequence ID" value="QHU22688.1"/>
    <property type="molecule type" value="Genomic_DNA"/>
</dbReference>
<evidence type="ECO:0000259" key="3">
    <source>
        <dbReference type="SMART" id="SM00645"/>
    </source>
</evidence>
<feature type="domain" description="Peptidase C1A papain C-terminal" evidence="3">
    <location>
        <begin position="159"/>
        <end position="387"/>
    </location>
</feature>
<dbReference type="InterPro" id="IPR025660">
    <property type="entry name" value="Pept_his_AS"/>
</dbReference>
<reference evidence="4" key="1">
    <citation type="journal article" date="2020" name="Nature">
        <title>Giant virus diversity and host interactions through global metagenomics.</title>
        <authorList>
            <person name="Schulz F."/>
            <person name="Roux S."/>
            <person name="Paez-Espino D."/>
            <person name="Jungbluth S."/>
            <person name="Walsh D.A."/>
            <person name="Denef V.J."/>
            <person name="McMahon K.D."/>
            <person name="Konstantinidis K.T."/>
            <person name="Eloe-Fadrosh E.A."/>
            <person name="Kyrpides N.C."/>
            <person name="Woyke T."/>
        </authorList>
    </citation>
    <scope>NUCLEOTIDE SEQUENCE</scope>
    <source>
        <strain evidence="4">GVMAG-S-ERX555907-63</strain>
    </source>
</reference>
<dbReference type="InterPro" id="IPR039417">
    <property type="entry name" value="Peptidase_C1A_papain-like"/>
</dbReference>
<dbReference type="PROSITE" id="PS00640">
    <property type="entry name" value="THIOL_PROTEASE_ASN"/>
    <property type="match status" value="1"/>
</dbReference>
<evidence type="ECO:0000256" key="2">
    <source>
        <dbReference type="ARBA" id="ARBA00023157"/>
    </source>
</evidence>
<dbReference type="AlphaFoldDB" id="A0A6C0L2H3"/>
<sequence>MTNCFFYSNVNHLSLKRIIVRVNNAKDYKYASEYYSFLKEQNQLDKSVESNFFKFLKTGGEEAKNQYIDFAKNREHNYRIFEKNYKLISEYNSHNNGCKLEFNKFTDKVDTSYKIDNDEPYSDLMRIKEPINSSFNFFFGKTINKIYKAIKYFKIYQNLPEKFIWDENILSEVKNQGQCGSCWAFSTTSSIESLMRINNYTVDRLSEQQLVDCSTENYGCGGGLMHLALDYVIENKGLISNNEYKYVAQQQSCGTDCLEAGCLVSNHSFIGKNNVIGSNITSYEYIIPKSKIDIMASLQNGPITIALDANSFIFRFYKSGIIDIPSNMSEEINHAVLLTGYDQDENGTYWIIQNSWGKDWGDNGFVKVRARNGDGVLLSQLYGVYPKYK</sequence>